<dbReference type="OrthoDB" id="9803333at2"/>
<organism evidence="3 4">
    <name type="scientific">Stieleria neptunia</name>
    <dbReference type="NCBI Taxonomy" id="2527979"/>
    <lineage>
        <taxon>Bacteria</taxon>
        <taxon>Pseudomonadati</taxon>
        <taxon>Planctomycetota</taxon>
        <taxon>Planctomycetia</taxon>
        <taxon>Pirellulales</taxon>
        <taxon>Pirellulaceae</taxon>
        <taxon>Stieleria</taxon>
    </lineage>
</organism>
<dbReference type="RefSeq" id="WP_145384080.1">
    <property type="nucleotide sequence ID" value="NZ_CP037423.1"/>
</dbReference>
<comment type="similarity">
    <text evidence="1">Belongs to the short-chain dehydrogenases/reductases (SDR) family.</text>
</comment>
<sequence>MSLLKTVFDCDAPVALITGSGAPRVGREIAIELARNGCRIALHANTSADAARQAADELTQRYRCDAIVTQGALEDDGVPPRLVDETVTAFGRLDILVNSAAIWSPTPIGQVTAAEMRRYFEINTVAAFLCGRAAADVMTDQTTGGSIVNLGDWATVRPYLDHAAYFPSKGAIDVMTRSLAVEFASRNAAIRVNCVKPGPVLLADEVPDQQRLKLCASTLTGGIGTAGHVAHAVRFLCENTFINGVCLPVDGGRSIYSPDGLQIGENTG</sequence>
<dbReference type="PRINTS" id="PR00080">
    <property type="entry name" value="SDRFAMILY"/>
</dbReference>
<name>A0A518HH96_9BACT</name>
<dbReference type="KEGG" id="snep:Enr13x_00300"/>
<dbReference type="PANTHER" id="PTHR43639:SF1">
    <property type="entry name" value="SHORT-CHAIN DEHYDROGENASE_REDUCTASE FAMILY PROTEIN"/>
    <property type="match status" value="1"/>
</dbReference>
<proteinExistence type="inferred from homology"/>
<dbReference type="AlphaFoldDB" id="A0A518HH96"/>
<dbReference type="InterPro" id="IPR002347">
    <property type="entry name" value="SDR_fam"/>
</dbReference>
<keyword evidence="2 3" id="KW-0560">Oxidoreductase</keyword>
<accession>A0A518HH96</accession>
<dbReference type="EC" id="1.1.1.47" evidence="3"/>
<evidence type="ECO:0000313" key="3">
    <source>
        <dbReference type="EMBL" id="QDV40224.1"/>
    </source>
</evidence>
<dbReference type="Proteomes" id="UP000319004">
    <property type="component" value="Chromosome"/>
</dbReference>
<keyword evidence="4" id="KW-1185">Reference proteome</keyword>
<dbReference type="EMBL" id="CP037423">
    <property type="protein sequence ID" value="QDV40224.1"/>
    <property type="molecule type" value="Genomic_DNA"/>
</dbReference>
<gene>
    <name evidence="3" type="primary">gdhB_1</name>
    <name evidence="3" type="ORF">Enr13x_00300</name>
</gene>
<dbReference type="GO" id="GO:0047936">
    <property type="term" value="F:glucose 1-dehydrogenase [NAD(P)+] activity"/>
    <property type="evidence" value="ECO:0007669"/>
    <property type="project" value="UniProtKB-EC"/>
</dbReference>
<dbReference type="InterPro" id="IPR036291">
    <property type="entry name" value="NAD(P)-bd_dom_sf"/>
</dbReference>
<dbReference type="SUPFAM" id="SSF51735">
    <property type="entry name" value="NAD(P)-binding Rossmann-fold domains"/>
    <property type="match status" value="1"/>
</dbReference>
<protein>
    <submittedName>
        <fullName evidence="3">Glucose 1-dehydrogenase B</fullName>
        <ecNumber evidence="3">1.1.1.47</ecNumber>
    </submittedName>
</protein>
<dbReference type="PRINTS" id="PR00081">
    <property type="entry name" value="GDHRDH"/>
</dbReference>
<dbReference type="Gene3D" id="3.40.50.720">
    <property type="entry name" value="NAD(P)-binding Rossmann-like Domain"/>
    <property type="match status" value="1"/>
</dbReference>
<evidence type="ECO:0000256" key="2">
    <source>
        <dbReference type="ARBA" id="ARBA00023002"/>
    </source>
</evidence>
<dbReference type="Pfam" id="PF13561">
    <property type="entry name" value="adh_short_C2"/>
    <property type="match status" value="1"/>
</dbReference>
<evidence type="ECO:0000313" key="4">
    <source>
        <dbReference type="Proteomes" id="UP000319004"/>
    </source>
</evidence>
<dbReference type="PANTHER" id="PTHR43639">
    <property type="entry name" value="OXIDOREDUCTASE, SHORT-CHAIN DEHYDROGENASE/REDUCTASE FAMILY (AFU_ORTHOLOGUE AFUA_5G02870)"/>
    <property type="match status" value="1"/>
</dbReference>
<reference evidence="3 4" key="1">
    <citation type="submission" date="2019-03" db="EMBL/GenBank/DDBJ databases">
        <title>Deep-cultivation of Planctomycetes and their phenomic and genomic characterization uncovers novel biology.</title>
        <authorList>
            <person name="Wiegand S."/>
            <person name="Jogler M."/>
            <person name="Boedeker C."/>
            <person name="Pinto D."/>
            <person name="Vollmers J."/>
            <person name="Rivas-Marin E."/>
            <person name="Kohn T."/>
            <person name="Peeters S.H."/>
            <person name="Heuer A."/>
            <person name="Rast P."/>
            <person name="Oberbeckmann S."/>
            <person name="Bunk B."/>
            <person name="Jeske O."/>
            <person name="Meyerdierks A."/>
            <person name="Storesund J.E."/>
            <person name="Kallscheuer N."/>
            <person name="Luecker S."/>
            <person name="Lage O.M."/>
            <person name="Pohl T."/>
            <person name="Merkel B.J."/>
            <person name="Hornburger P."/>
            <person name="Mueller R.-W."/>
            <person name="Bruemmer F."/>
            <person name="Labrenz M."/>
            <person name="Spormann A.M."/>
            <person name="Op den Camp H."/>
            <person name="Overmann J."/>
            <person name="Amann R."/>
            <person name="Jetten M.S.M."/>
            <person name="Mascher T."/>
            <person name="Medema M.H."/>
            <person name="Devos D.P."/>
            <person name="Kaster A.-K."/>
            <person name="Ovreas L."/>
            <person name="Rohde M."/>
            <person name="Galperin M.Y."/>
            <person name="Jogler C."/>
        </authorList>
    </citation>
    <scope>NUCLEOTIDE SEQUENCE [LARGE SCALE GENOMIC DNA]</scope>
    <source>
        <strain evidence="3 4">Enr13</strain>
    </source>
</reference>
<evidence type="ECO:0000256" key="1">
    <source>
        <dbReference type="ARBA" id="ARBA00006484"/>
    </source>
</evidence>